<feature type="transmembrane region" description="Helical" evidence="7">
    <location>
        <begin position="241"/>
        <end position="265"/>
    </location>
</feature>
<dbReference type="InterPro" id="IPR054823">
    <property type="entry name" value="DsrP-like"/>
</dbReference>
<dbReference type="GO" id="GO:0005886">
    <property type="term" value="C:plasma membrane"/>
    <property type="evidence" value="ECO:0007669"/>
    <property type="project" value="UniProtKB-SubCell"/>
</dbReference>
<dbReference type="Gene3D" id="1.20.1630.10">
    <property type="entry name" value="Formate dehydrogenase/DMSO reductase domain"/>
    <property type="match status" value="1"/>
</dbReference>
<comment type="caution">
    <text evidence="8">The sequence shown here is derived from an EMBL/GenBank/DDBJ whole genome shotgun (WGS) entry which is preliminary data.</text>
</comment>
<reference evidence="8 9" key="1">
    <citation type="submission" date="2019-03" db="EMBL/GenBank/DDBJ databases">
        <title>Draft Genome Sequence of Desulfosporosinus fructosivorans Strain 63.6F, Isolated from Marine Sediment in the Baltic Sea.</title>
        <authorList>
            <person name="Hausmann B."/>
            <person name="Vandieken V."/>
            <person name="Pjevac P."/>
            <person name="Schreck K."/>
            <person name="Herbold C.W."/>
            <person name="Loy A."/>
        </authorList>
    </citation>
    <scope>NUCLEOTIDE SEQUENCE [LARGE SCALE GENOMIC DNA]</scope>
    <source>
        <strain evidence="8 9">63.6F</strain>
    </source>
</reference>
<keyword evidence="6 7" id="KW-0472">Membrane</keyword>
<comment type="similarity">
    <text evidence="2">Belongs to the NrfD family.</text>
</comment>
<dbReference type="EMBL" id="SPQQ01000014">
    <property type="protein sequence ID" value="TGE35457.1"/>
    <property type="molecule type" value="Genomic_DNA"/>
</dbReference>
<gene>
    <name evidence="8" type="ORF">E4K67_25270</name>
</gene>
<dbReference type="Proteomes" id="UP000298460">
    <property type="component" value="Unassembled WGS sequence"/>
</dbReference>
<name>A0A4Z0R0F6_9FIRM</name>
<evidence type="ECO:0000313" key="8">
    <source>
        <dbReference type="EMBL" id="TGE35457.1"/>
    </source>
</evidence>
<dbReference type="OrthoDB" id="9768846at2"/>
<dbReference type="NCBIfam" id="NF045798">
    <property type="entry name" value="DsrP"/>
    <property type="match status" value="1"/>
</dbReference>
<protein>
    <submittedName>
        <fullName evidence="8">Menaquinol oxidoreductase</fullName>
    </submittedName>
</protein>
<dbReference type="InterPro" id="IPR005614">
    <property type="entry name" value="NrfD-like"/>
</dbReference>
<dbReference type="AlphaFoldDB" id="A0A4Z0R0F6"/>
<feature type="transmembrane region" description="Helical" evidence="7">
    <location>
        <begin position="357"/>
        <end position="378"/>
    </location>
</feature>
<accession>A0A4Z0R0F6</accession>
<keyword evidence="9" id="KW-1185">Reference proteome</keyword>
<evidence type="ECO:0000256" key="5">
    <source>
        <dbReference type="ARBA" id="ARBA00022989"/>
    </source>
</evidence>
<dbReference type="RefSeq" id="WP_135551834.1">
    <property type="nucleotide sequence ID" value="NZ_SPQQ01000014.1"/>
</dbReference>
<feature type="transmembrane region" description="Helical" evidence="7">
    <location>
        <begin position="192"/>
        <end position="220"/>
    </location>
</feature>
<dbReference type="Pfam" id="PF03916">
    <property type="entry name" value="NrfD"/>
    <property type="match status" value="1"/>
</dbReference>
<comment type="subcellular location">
    <subcellularLocation>
        <location evidence="1">Cell membrane</location>
        <topology evidence="1">Multi-pass membrane protein</topology>
    </subcellularLocation>
</comment>
<keyword evidence="3" id="KW-1003">Cell membrane</keyword>
<feature type="transmembrane region" description="Helical" evidence="7">
    <location>
        <begin position="86"/>
        <end position="105"/>
    </location>
</feature>
<evidence type="ECO:0000256" key="2">
    <source>
        <dbReference type="ARBA" id="ARBA00008929"/>
    </source>
</evidence>
<organism evidence="8 9">
    <name type="scientific">Desulfosporosinus fructosivorans</name>
    <dbReference type="NCBI Taxonomy" id="2018669"/>
    <lineage>
        <taxon>Bacteria</taxon>
        <taxon>Bacillati</taxon>
        <taxon>Bacillota</taxon>
        <taxon>Clostridia</taxon>
        <taxon>Eubacteriales</taxon>
        <taxon>Desulfitobacteriaceae</taxon>
        <taxon>Desulfosporosinus</taxon>
    </lineage>
</organism>
<evidence type="ECO:0000256" key="1">
    <source>
        <dbReference type="ARBA" id="ARBA00004651"/>
    </source>
</evidence>
<feature type="transmembrane region" description="Helical" evidence="7">
    <location>
        <begin position="285"/>
        <end position="305"/>
    </location>
</feature>
<evidence type="ECO:0000256" key="3">
    <source>
        <dbReference type="ARBA" id="ARBA00022475"/>
    </source>
</evidence>
<evidence type="ECO:0000256" key="7">
    <source>
        <dbReference type="SAM" id="Phobius"/>
    </source>
</evidence>
<proteinExistence type="inferred from homology"/>
<dbReference type="PANTHER" id="PTHR43044">
    <property type="match status" value="1"/>
</dbReference>
<feature type="transmembrane region" description="Helical" evidence="7">
    <location>
        <begin position="12"/>
        <end position="31"/>
    </location>
</feature>
<keyword evidence="4 7" id="KW-0812">Transmembrane</keyword>
<feature type="transmembrane region" description="Helical" evidence="7">
    <location>
        <begin position="164"/>
        <end position="186"/>
    </location>
</feature>
<keyword evidence="5 7" id="KW-1133">Transmembrane helix</keyword>
<evidence type="ECO:0000256" key="6">
    <source>
        <dbReference type="ARBA" id="ARBA00023136"/>
    </source>
</evidence>
<dbReference type="PANTHER" id="PTHR43044:SF2">
    <property type="entry name" value="POLYSULPHIDE REDUCTASE NRFD"/>
    <property type="match status" value="1"/>
</dbReference>
<evidence type="ECO:0000256" key="4">
    <source>
        <dbReference type="ARBA" id="ARBA00022692"/>
    </source>
</evidence>
<sequence>MLEKALTGSKKYWAWIFVLLAVIAVGFYAYLNQFNNGLGVTGMSRDVSWGLYIAQFTFLVGVAASAVMLVLPYYLHDFKKFGKMVILGEFLAIPAVIMCMLFIVVDLGQPMRIMNVILYPSPRSVMFYDMCVLIGYLCINLVVGWTTLGAERKGTPPPAWVKPIIYLSIPWAVSIHTVTAFLYAGLPGRHLWLSAIMAARFLASAFAAGPAILILLCLIVRKVSKFDPDPGLGAIQSLVKIVRYAMIANVFFYILELFTAFYSNVPEYSAPLRYIFVGMDGHTNLVPFMWTAVFLAFAGILLLVFPQTRKNGKILPFALLAIIIANWIDKGMILIVAGFVPNSFERVIEYTPSLNEILVTLGVYSIGMLLITVLYKVAISVREEKA</sequence>
<feature type="transmembrane region" description="Helical" evidence="7">
    <location>
        <begin position="51"/>
        <end position="74"/>
    </location>
</feature>
<feature type="transmembrane region" description="Helical" evidence="7">
    <location>
        <begin position="317"/>
        <end position="337"/>
    </location>
</feature>
<evidence type="ECO:0000313" key="9">
    <source>
        <dbReference type="Proteomes" id="UP000298460"/>
    </source>
</evidence>
<feature type="transmembrane region" description="Helical" evidence="7">
    <location>
        <begin position="125"/>
        <end position="143"/>
    </location>
</feature>